<dbReference type="GO" id="GO:0004077">
    <property type="term" value="F:biotin--[biotin carboxyl-carrier protein] ligase activity"/>
    <property type="evidence" value="ECO:0007669"/>
    <property type="project" value="InterPro"/>
</dbReference>
<evidence type="ECO:0000259" key="3">
    <source>
        <dbReference type="PROSITE" id="PS51733"/>
    </source>
</evidence>
<dbReference type="InterPro" id="IPR045864">
    <property type="entry name" value="aa-tRNA-synth_II/BPL/LPL"/>
</dbReference>
<organism evidence="4 5">
    <name type="scientific">Aphanomyces euteiches</name>
    <dbReference type="NCBI Taxonomy" id="100861"/>
    <lineage>
        <taxon>Eukaryota</taxon>
        <taxon>Sar</taxon>
        <taxon>Stramenopiles</taxon>
        <taxon>Oomycota</taxon>
        <taxon>Saprolegniomycetes</taxon>
        <taxon>Saprolegniales</taxon>
        <taxon>Verrucalvaceae</taxon>
        <taxon>Aphanomyces</taxon>
    </lineage>
</organism>
<sequence>MHQVRRVASFHPRLRAAARIMSYSTEAPLSLVSKADTPAPIQTWAIASQIQTKNSSESPLALDKLRTKHLGHHVLYADALPSTQTLLQKITLDLRPHDLPDFRLVCWTPIQQSGKGRGTNTWVSPEGCLTFSFQSVLTDGSNLPFMQYLVSLAIIRTTQRFGASNVFIKWPNDIYADNKKISGMLCQSEFFQGRFYVTTGIGFNISNAEPTICLNQLIPKAITKEEFLVEFCNVYEPMEEQFQAEGFQPFVEEYTAHWLHTNQVVQVQGDNPGDAPMRATIQGLTATGCLLATTEAGEKYELYPDGNSFDFFSGLLKRKL</sequence>
<name>A0A6G0XV80_9STRA</name>
<dbReference type="InterPro" id="IPR004143">
    <property type="entry name" value="BPL_LPL_catalytic"/>
</dbReference>
<protein>
    <recommendedName>
        <fullName evidence="3">BPL/LPL catalytic domain-containing protein</fullName>
    </recommendedName>
</protein>
<dbReference type="Pfam" id="PF03099">
    <property type="entry name" value="BPL_LplA_LipB"/>
    <property type="match status" value="1"/>
</dbReference>
<keyword evidence="2" id="KW-0436">Ligase</keyword>
<dbReference type="Gene3D" id="3.30.930.10">
    <property type="entry name" value="Bira Bifunctional Protein, Domain 2"/>
    <property type="match status" value="1"/>
</dbReference>
<dbReference type="InterPro" id="IPR004408">
    <property type="entry name" value="Biotin_CoA_COase_ligase"/>
</dbReference>
<dbReference type="AlphaFoldDB" id="A0A6G0XV80"/>
<evidence type="ECO:0000256" key="1">
    <source>
        <dbReference type="ARBA" id="ARBA00009934"/>
    </source>
</evidence>
<dbReference type="SUPFAM" id="SSF55681">
    <property type="entry name" value="Class II aaRS and biotin synthetases"/>
    <property type="match status" value="1"/>
</dbReference>
<comment type="caution">
    <text evidence="4">The sequence shown here is derived from an EMBL/GenBank/DDBJ whole genome shotgun (WGS) entry which is preliminary data.</text>
</comment>
<dbReference type="Proteomes" id="UP000481153">
    <property type="component" value="Unassembled WGS sequence"/>
</dbReference>
<dbReference type="CDD" id="cd16442">
    <property type="entry name" value="BPL"/>
    <property type="match status" value="1"/>
</dbReference>
<keyword evidence="5" id="KW-1185">Reference proteome</keyword>
<proteinExistence type="inferred from homology"/>
<evidence type="ECO:0000256" key="2">
    <source>
        <dbReference type="ARBA" id="ARBA00022598"/>
    </source>
</evidence>
<evidence type="ECO:0000313" key="5">
    <source>
        <dbReference type="Proteomes" id="UP000481153"/>
    </source>
</evidence>
<dbReference type="PANTHER" id="PTHR12835:SF5">
    <property type="entry name" value="BIOTIN--PROTEIN LIGASE"/>
    <property type="match status" value="1"/>
</dbReference>
<dbReference type="NCBIfam" id="TIGR00121">
    <property type="entry name" value="birA_ligase"/>
    <property type="match status" value="1"/>
</dbReference>
<comment type="similarity">
    <text evidence="1">Belongs to the biotin--protein ligase family.</text>
</comment>
<gene>
    <name evidence="4" type="ORF">Ae201684_000871</name>
</gene>
<dbReference type="PROSITE" id="PS51733">
    <property type="entry name" value="BPL_LPL_CATALYTIC"/>
    <property type="match status" value="1"/>
</dbReference>
<dbReference type="GO" id="GO:0005737">
    <property type="term" value="C:cytoplasm"/>
    <property type="evidence" value="ECO:0007669"/>
    <property type="project" value="TreeGrafter"/>
</dbReference>
<reference evidence="4 5" key="1">
    <citation type="submission" date="2019-07" db="EMBL/GenBank/DDBJ databases">
        <title>Genomics analysis of Aphanomyces spp. identifies a new class of oomycete effector associated with host adaptation.</title>
        <authorList>
            <person name="Gaulin E."/>
        </authorList>
    </citation>
    <scope>NUCLEOTIDE SEQUENCE [LARGE SCALE GENOMIC DNA]</scope>
    <source>
        <strain evidence="4 5">ATCC 201684</strain>
    </source>
</reference>
<dbReference type="EMBL" id="VJMJ01000009">
    <property type="protein sequence ID" value="KAF0744387.1"/>
    <property type="molecule type" value="Genomic_DNA"/>
</dbReference>
<dbReference type="VEuPathDB" id="FungiDB:AeMF1_012039"/>
<feature type="domain" description="BPL/LPL catalytic" evidence="3">
    <location>
        <begin position="69"/>
        <end position="263"/>
    </location>
</feature>
<accession>A0A6G0XV80</accession>
<evidence type="ECO:0000313" key="4">
    <source>
        <dbReference type="EMBL" id="KAF0744387.1"/>
    </source>
</evidence>
<dbReference type="PANTHER" id="PTHR12835">
    <property type="entry name" value="BIOTIN PROTEIN LIGASE"/>
    <property type="match status" value="1"/>
</dbReference>